<name>A0A0A9EPQ6_ARUDO</name>
<dbReference type="EMBL" id="GBRH01199888">
    <property type="protein sequence ID" value="JAD98007.1"/>
    <property type="molecule type" value="Transcribed_RNA"/>
</dbReference>
<sequence>MAQNKSKTIKHDLNTAYYYYFVLACVLCS</sequence>
<dbReference type="PROSITE" id="PS51257">
    <property type="entry name" value="PROKAR_LIPOPROTEIN"/>
    <property type="match status" value="1"/>
</dbReference>
<evidence type="ECO:0000313" key="1">
    <source>
        <dbReference type="EMBL" id="JAD98007.1"/>
    </source>
</evidence>
<reference evidence="1" key="1">
    <citation type="submission" date="2014-09" db="EMBL/GenBank/DDBJ databases">
        <authorList>
            <person name="Magalhaes I.L.F."/>
            <person name="Oliveira U."/>
            <person name="Santos F.R."/>
            <person name="Vidigal T.H.D.A."/>
            <person name="Brescovit A.D."/>
            <person name="Santos A.J."/>
        </authorList>
    </citation>
    <scope>NUCLEOTIDE SEQUENCE</scope>
    <source>
        <tissue evidence="1">Shoot tissue taken approximately 20 cm above the soil surface</tissue>
    </source>
</reference>
<reference evidence="1" key="2">
    <citation type="journal article" date="2015" name="Data Brief">
        <title>Shoot transcriptome of the giant reed, Arundo donax.</title>
        <authorList>
            <person name="Barrero R.A."/>
            <person name="Guerrero F.D."/>
            <person name="Moolhuijzen P."/>
            <person name="Goolsby J.A."/>
            <person name="Tidwell J."/>
            <person name="Bellgard S.E."/>
            <person name="Bellgard M.I."/>
        </authorList>
    </citation>
    <scope>NUCLEOTIDE SEQUENCE</scope>
    <source>
        <tissue evidence="1">Shoot tissue taken approximately 20 cm above the soil surface</tissue>
    </source>
</reference>
<organism evidence="1">
    <name type="scientific">Arundo donax</name>
    <name type="common">Giant reed</name>
    <name type="synonym">Donax arundinaceus</name>
    <dbReference type="NCBI Taxonomy" id="35708"/>
    <lineage>
        <taxon>Eukaryota</taxon>
        <taxon>Viridiplantae</taxon>
        <taxon>Streptophyta</taxon>
        <taxon>Embryophyta</taxon>
        <taxon>Tracheophyta</taxon>
        <taxon>Spermatophyta</taxon>
        <taxon>Magnoliopsida</taxon>
        <taxon>Liliopsida</taxon>
        <taxon>Poales</taxon>
        <taxon>Poaceae</taxon>
        <taxon>PACMAD clade</taxon>
        <taxon>Arundinoideae</taxon>
        <taxon>Arundineae</taxon>
        <taxon>Arundo</taxon>
    </lineage>
</organism>
<protein>
    <submittedName>
        <fullName evidence="1">Uncharacterized protein</fullName>
    </submittedName>
</protein>
<accession>A0A0A9EPQ6</accession>
<dbReference type="AlphaFoldDB" id="A0A0A9EPQ6"/>
<proteinExistence type="predicted"/>